<protein>
    <submittedName>
        <fullName evidence="1">Uncharacterized protein</fullName>
    </submittedName>
</protein>
<dbReference type="EMBL" id="CM056810">
    <property type="protein sequence ID" value="KAJ8646833.1"/>
    <property type="molecule type" value="Genomic_DNA"/>
</dbReference>
<organism evidence="1 2">
    <name type="scientific">Persea americana</name>
    <name type="common">Avocado</name>
    <dbReference type="NCBI Taxonomy" id="3435"/>
    <lineage>
        <taxon>Eukaryota</taxon>
        <taxon>Viridiplantae</taxon>
        <taxon>Streptophyta</taxon>
        <taxon>Embryophyta</taxon>
        <taxon>Tracheophyta</taxon>
        <taxon>Spermatophyta</taxon>
        <taxon>Magnoliopsida</taxon>
        <taxon>Magnoliidae</taxon>
        <taxon>Laurales</taxon>
        <taxon>Lauraceae</taxon>
        <taxon>Persea</taxon>
    </lineage>
</organism>
<sequence>MAEIAKSPLDVSSKILKNNVGDTELEKTYPDVVDDQPGEDYDDEDEGYDDEDEGYEDEDEGYDVEGEEADTGNQDSNEEGTLDGDSPPSNATDNNKDSTENPTEPSGEGGNASSAAKETEKEQTSDKNPIETNGQGGNASSAAKETEKDQTSDNNYNPAAANNAKTTAPPPSQPQTREPQGQQQPQLKEQQPMESDPTPEPPKRPQNGRKQRPKARRPPPQQKEIGSPPRTQRQPQENKASDAPQNTQLLPQQQLEAQAIPSGVVAPLNGNEANVSAPNTQIKKESVLPPRELEKQPQVNNASDAPPKKQPQTQPETERQAKSTPSVQEKALCPSSAVPLPTPEDDAATLHRAFKGRGCDVGKVVQILAQRDSTHRNQIAQLYKKNYDEELSDRISSEFSRIGLLGDLNEQVGVDLTVNPTGSFSLFCSDIKRAITLWLLNESERDATIVWQSLQVTSLDKVAVTEVICSRTPSQLRSLKQAYFTKYGSRLLEDISASTFRFNGYHKELLIACLDDKTTRDEGTNVDPKMAEEDARQLYKDGEKIWGTNEKTFVEIFTKRNRPHLAAVDVAYQKLYGHSLEEAVKKETSGSFEAGLATLLRCAKNSAKYFAEVLYNSMRGLGTSNAILSRTVVTKAGSIEMEDIKKEYSAAYKISLLDAIHKDTSGHYRTFLVNLVK</sequence>
<comment type="caution">
    <text evidence="1">The sequence shown here is derived from an EMBL/GenBank/DDBJ whole genome shotgun (WGS) entry which is preliminary data.</text>
</comment>
<evidence type="ECO:0000313" key="2">
    <source>
        <dbReference type="Proteomes" id="UP001234297"/>
    </source>
</evidence>
<proteinExistence type="predicted"/>
<name>A0ACC2MMV8_PERAE</name>
<dbReference type="Proteomes" id="UP001234297">
    <property type="component" value="Chromosome 2"/>
</dbReference>
<reference evidence="1 2" key="1">
    <citation type="journal article" date="2022" name="Hortic Res">
        <title>A haplotype resolved chromosomal level avocado genome allows analysis of novel avocado genes.</title>
        <authorList>
            <person name="Nath O."/>
            <person name="Fletcher S.J."/>
            <person name="Hayward A."/>
            <person name="Shaw L.M."/>
            <person name="Masouleh A.K."/>
            <person name="Furtado A."/>
            <person name="Henry R.J."/>
            <person name="Mitter N."/>
        </authorList>
    </citation>
    <scope>NUCLEOTIDE SEQUENCE [LARGE SCALE GENOMIC DNA]</scope>
    <source>
        <strain evidence="2">cv. Hass</strain>
    </source>
</reference>
<keyword evidence="2" id="KW-1185">Reference proteome</keyword>
<accession>A0ACC2MMV8</accession>
<evidence type="ECO:0000313" key="1">
    <source>
        <dbReference type="EMBL" id="KAJ8646833.1"/>
    </source>
</evidence>
<gene>
    <name evidence="1" type="ORF">MRB53_008581</name>
</gene>